<reference evidence="2" key="1">
    <citation type="journal article" date="2020" name="Cell">
        <title>Large-Scale Comparative Analyses of Tick Genomes Elucidate Their Genetic Diversity and Vector Capacities.</title>
        <authorList>
            <consortium name="Tick Genome and Microbiome Consortium (TIGMIC)"/>
            <person name="Jia N."/>
            <person name="Wang J."/>
            <person name="Shi W."/>
            <person name="Du L."/>
            <person name="Sun Y."/>
            <person name="Zhan W."/>
            <person name="Jiang J.F."/>
            <person name="Wang Q."/>
            <person name="Zhang B."/>
            <person name="Ji P."/>
            <person name="Bell-Sakyi L."/>
            <person name="Cui X.M."/>
            <person name="Yuan T.T."/>
            <person name="Jiang B.G."/>
            <person name="Yang W.F."/>
            <person name="Lam T.T."/>
            <person name="Chang Q.C."/>
            <person name="Ding S.J."/>
            <person name="Wang X.J."/>
            <person name="Zhu J.G."/>
            <person name="Ruan X.D."/>
            <person name="Zhao L."/>
            <person name="Wei J.T."/>
            <person name="Ye R.Z."/>
            <person name="Que T.C."/>
            <person name="Du C.H."/>
            <person name="Zhou Y.H."/>
            <person name="Cheng J.X."/>
            <person name="Dai P.F."/>
            <person name="Guo W.B."/>
            <person name="Han X.H."/>
            <person name="Huang E.J."/>
            <person name="Li L.F."/>
            <person name="Wei W."/>
            <person name="Gao Y.C."/>
            <person name="Liu J.Z."/>
            <person name="Shao H.Z."/>
            <person name="Wang X."/>
            <person name="Wang C.C."/>
            <person name="Yang T.C."/>
            <person name="Huo Q.B."/>
            <person name="Li W."/>
            <person name="Chen H.Y."/>
            <person name="Chen S.E."/>
            <person name="Zhou L.G."/>
            <person name="Ni X.B."/>
            <person name="Tian J.H."/>
            <person name="Sheng Y."/>
            <person name="Liu T."/>
            <person name="Pan Y.S."/>
            <person name="Xia L.Y."/>
            <person name="Li J."/>
            <person name="Zhao F."/>
            <person name="Cao W.C."/>
        </authorList>
    </citation>
    <scope>NUCLEOTIDE SEQUENCE</scope>
    <source>
        <strain evidence="2">Rsan-2018</strain>
    </source>
</reference>
<dbReference type="VEuPathDB" id="VectorBase:RSAN_043559"/>
<feature type="region of interest" description="Disordered" evidence="1">
    <location>
        <begin position="957"/>
        <end position="1003"/>
    </location>
</feature>
<feature type="region of interest" description="Disordered" evidence="1">
    <location>
        <begin position="1017"/>
        <end position="1041"/>
    </location>
</feature>
<keyword evidence="3" id="KW-1185">Reference proteome</keyword>
<dbReference type="EMBL" id="JABSTV010001245">
    <property type="protein sequence ID" value="KAH7982110.1"/>
    <property type="molecule type" value="Genomic_DNA"/>
</dbReference>
<feature type="compositionally biased region" description="Low complexity" evidence="1">
    <location>
        <begin position="236"/>
        <end position="246"/>
    </location>
</feature>
<feature type="compositionally biased region" description="Polar residues" evidence="1">
    <location>
        <begin position="1"/>
        <end position="24"/>
    </location>
</feature>
<evidence type="ECO:0000256" key="1">
    <source>
        <dbReference type="SAM" id="MobiDB-lite"/>
    </source>
</evidence>
<proteinExistence type="predicted"/>
<feature type="region of interest" description="Disordered" evidence="1">
    <location>
        <begin position="841"/>
        <end position="862"/>
    </location>
</feature>
<comment type="caution">
    <text evidence="2">The sequence shown here is derived from an EMBL/GenBank/DDBJ whole genome shotgun (WGS) entry which is preliminary data.</text>
</comment>
<dbReference type="PANTHER" id="PTHR36688">
    <property type="entry name" value="ENDO/EXONUCLEASE/PHOSPHATASE DOMAIN-CONTAINING PROTEIN"/>
    <property type="match status" value="1"/>
</dbReference>
<dbReference type="VEuPathDB" id="VectorBase:RSAN_033060"/>
<dbReference type="VEuPathDB" id="VectorBase:RSAN_026691"/>
<evidence type="ECO:0008006" key="4">
    <source>
        <dbReference type="Google" id="ProtNLM"/>
    </source>
</evidence>
<dbReference type="InterPro" id="IPR052560">
    <property type="entry name" value="RdDP_mobile_element"/>
</dbReference>
<dbReference type="VEuPathDB" id="VectorBase:RSAN_046669"/>
<evidence type="ECO:0000313" key="3">
    <source>
        <dbReference type="Proteomes" id="UP000821837"/>
    </source>
</evidence>
<accession>A0A9D4QK63</accession>
<organism evidence="2 3">
    <name type="scientific">Rhipicephalus sanguineus</name>
    <name type="common">Brown dog tick</name>
    <name type="synonym">Ixodes sanguineus</name>
    <dbReference type="NCBI Taxonomy" id="34632"/>
    <lineage>
        <taxon>Eukaryota</taxon>
        <taxon>Metazoa</taxon>
        <taxon>Ecdysozoa</taxon>
        <taxon>Arthropoda</taxon>
        <taxon>Chelicerata</taxon>
        <taxon>Arachnida</taxon>
        <taxon>Acari</taxon>
        <taxon>Parasitiformes</taxon>
        <taxon>Ixodida</taxon>
        <taxon>Ixodoidea</taxon>
        <taxon>Ixodidae</taxon>
        <taxon>Rhipicephalinae</taxon>
        <taxon>Rhipicephalus</taxon>
        <taxon>Rhipicephalus</taxon>
    </lineage>
</organism>
<feature type="compositionally biased region" description="Basic and acidic residues" evidence="1">
    <location>
        <begin position="841"/>
        <end position="851"/>
    </location>
</feature>
<feature type="compositionally biased region" description="Low complexity" evidence="1">
    <location>
        <begin position="852"/>
        <end position="862"/>
    </location>
</feature>
<sequence>MDFTASQGNEDNTSNPEGSWNTVRANRKPASTARPRTELITVGIQLPPGTLTPKLHLYDLLASIIAAANLSPKTSAEVTLQAKPAQSLVFLKAHFPLSAHLLLSLTNMELNGKPITIKPYAPNPPILCLGVIHKGTVLTNALSTALRPSAAAVQRFCPQILLLTFVPNPGASSGKSILIHLSTPPALSSLLSSGTLRRTTQPCPPSSSTHEFRSPPATSTPGSYAAKVKGASTLYPPSSNNTPSPSMGNESRSFDLRLAMLERNQREQQRVSDELQQKIHALTQIQETTTSFTSELAELNKQLATLTTPTSDFHVAKLADMVETNTAAHHTHLVQLETSIVRILSTLETQSKRLESFTSMLNSLQDSLPRQKRRNAETQTAHTLPGYRAYHATTGTPLAFWGYPQTLKPGRLLYCLAQERHLTLLNTPDTPTRAGTASQRFTTPDLTFSRVTTTGHRGSPQHWHPAAVALVFDTPFLTLILTFSVYGVVINVCNALSAPSRITSNSPPALMLYVLKSWLTAHPSSTLVGTELEAALATHSNRSALGEDEITYTTLRNLPDNAKEFFLKTFNEAWDSGCLPSSWTSSLICMIPKPGKPPSLSNLCPISLTSCVGKTFERMALTRVSDFIEAREFFPHSFIGFRRRACSENATVPFAVIWPNADHRLRTLGSYVTRQGTRVCLDFVERCLPGLNSKRQGFYASDANAQKARLPRSECHCTLVDVNGACRTPTQRTPAEGYVTTARAKENYEANREKYCTELDAAWKRVEHGMRELSATDKKDVQTAKNTLRDCFEQYKDVFARYEAFLVKTNCPESRQELDQRRQIEEERRVLVTRSLGERSEDLGVRDETTSRRSFSVHSTRSSSSRLTSSTISLAAVQARAEAEAAKTRAHFGRKEAAMKLERAKVDAELEILRHEKEVAASEAHAGSLEAAVVQHGGESLHALPLLHPDQRTADYVQSQEAAHAPAHRHSELHTEDNAPRDDLNSRRNDGAHVHDHQTVQQVNQLRRYSVNHSSQRIGFEGSAAPCETPPEDEQEKAEEFGTPAPVLTPLIPRLWRWYDVNVSLTNRMHK</sequence>
<reference evidence="2" key="2">
    <citation type="submission" date="2021-09" db="EMBL/GenBank/DDBJ databases">
        <authorList>
            <person name="Jia N."/>
            <person name="Wang J."/>
            <person name="Shi W."/>
            <person name="Du L."/>
            <person name="Sun Y."/>
            <person name="Zhan W."/>
            <person name="Jiang J."/>
            <person name="Wang Q."/>
            <person name="Zhang B."/>
            <person name="Ji P."/>
            <person name="Sakyi L.B."/>
            <person name="Cui X."/>
            <person name="Yuan T."/>
            <person name="Jiang B."/>
            <person name="Yang W."/>
            <person name="Lam T.T.-Y."/>
            <person name="Chang Q."/>
            <person name="Ding S."/>
            <person name="Wang X."/>
            <person name="Zhu J."/>
            <person name="Ruan X."/>
            <person name="Zhao L."/>
            <person name="Wei J."/>
            <person name="Que T."/>
            <person name="Du C."/>
            <person name="Cheng J."/>
            <person name="Dai P."/>
            <person name="Han X."/>
            <person name="Huang E."/>
            <person name="Gao Y."/>
            <person name="Liu J."/>
            <person name="Shao H."/>
            <person name="Ye R."/>
            <person name="Li L."/>
            <person name="Wei W."/>
            <person name="Wang X."/>
            <person name="Wang C."/>
            <person name="Huo Q."/>
            <person name="Li W."/>
            <person name="Guo W."/>
            <person name="Chen H."/>
            <person name="Chen S."/>
            <person name="Zhou L."/>
            <person name="Zhou L."/>
            <person name="Ni X."/>
            <person name="Tian J."/>
            <person name="Zhou Y."/>
            <person name="Sheng Y."/>
            <person name="Liu T."/>
            <person name="Pan Y."/>
            <person name="Xia L."/>
            <person name="Li J."/>
            <person name="Zhao F."/>
            <person name="Cao W."/>
        </authorList>
    </citation>
    <scope>NUCLEOTIDE SEQUENCE</scope>
    <source>
        <strain evidence="2">Rsan-2018</strain>
        <tissue evidence="2">Larvae</tissue>
    </source>
</reference>
<dbReference type="PANTHER" id="PTHR36688:SF2">
    <property type="entry name" value="ENDONUCLEASE_EXONUCLEASE_PHOSPHATASE DOMAIN-CONTAINING PROTEIN"/>
    <property type="match status" value="1"/>
</dbReference>
<name>A0A9D4QK63_RHISA</name>
<dbReference type="Proteomes" id="UP000821837">
    <property type="component" value="Chromosome 1"/>
</dbReference>
<feature type="region of interest" description="Disordered" evidence="1">
    <location>
        <begin position="1"/>
        <end position="34"/>
    </location>
</feature>
<feature type="region of interest" description="Disordered" evidence="1">
    <location>
        <begin position="195"/>
        <end position="251"/>
    </location>
</feature>
<feature type="compositionally biased region" description="Basic and acidic residues" evidence="1">
    <location>
        <begin position="969"/>
        <end position="998"/>
    </location>
</feature>
<evidence type="ECO:0000313" key="2">
    <source>
        <dbReference type="EMBL" id="KAH7982110.1"/>
    </source>
</evidence>
<dbReference type="AlphaFoldDB" id="A0A9D4QK63"/>
<protein>
    <recommendedName>
        <fullName evidence="4">Tick transposon</fullName>
    </recommendedName>
</protein>
<gene>
    <name evidence="2" type="ORF">HPB52_003006</name>
</gene>